<dbReference type="Proteomes" id="UP001231189">
    <property type="component" value="Unassembled WGS sequence"/>
</dbReference>
<dbReference type="GO" id="GO:0004197">
    <property type="term" value="F:cysteine-type endopeptidase activity"/>
    <property type="evidence" value="ECO:0007669"/>
    <property type="project" value="InterPro"/>
</dbReference>
<accession>A0AAD8SD11</accession>
<dbReference type="PANTHER" id="PTHR48104">
    <property type="entry name" value="METACASPASE-4"/>
    <property type="match status" value="1"/>
</dbReference>
<gene>
    <name evidence="4" type="ORF">QYE76_067544</name>
</gene>
<keyword evidence="5" id="KW-1185">Reference proteome</keyword>
<organism evidence="4 5">
    <name type="scientific">Lolium multiflorum</name>
    <name type="common">Italian ryegrass</name>
    <name type="synonym">Lolium perenne subsp. multiflorum</name>
    <dbReference type="NCBI Taxonomy" id="4521"/>
    <lineage>
        <taxon>Eukaryota</taxon>
        <taxon>Viridiplantae</taxon>
        <taxon>Streptophyta</taxon>
        <taxon>Embryophyta</taxon>
        <taxon>Tracheophyta</taxon>
        <taxon>Spermatophyta</taxon>
        <taxon>Magnoliopsida</taxon>
        <taxon>Liliopsida</taxon>
        <taxon>Poales</taxon>
        <taxon>Poaceae</taxon>
        <taxon>BOP clade</taxon>
        <taxon>Pooideae</taxon>
        <taxon>Poodae</taxon>
        <taxon>Poeae</taxon>
        <taxon>Poeae Chloroplast Group 2 (Poeae type)</taxon>
        <taxon>Loliodinae</taxon>
        <taxon>Loliinae</taxon>
        <taxon>Lolium</taxon>
    </lineage>
</organism>
<dbReference type="PANTHER" id="PTHR48104:SF42">
    <property type="entry name" value="OS03G0389000 PROTEIN"/>
    <property type="match status" value="1"/>
</dbReference>
<dbReference type="AlphaFoldDB" id="A0AAD8SD11"/>
<comment type="similarity">
    <text evidence="1">Belongs to the peptidase C14B family.</text>
</comment>
<dbReference type="InterPro" id="IPR011600">
    <property type="entry name" value="Pept_C14_caspase"/>
</dbReference>
<dbReference type="Pfam" id="PF00656">
    <property type="entry name" value="Peptidase_C14"/>
    <property type="match status" value="1"/>
</dbReference>
<feature type="domain" description="Zinc finger LSD1-type" evidence="3">
    <location>
        <begin position="3"/>
        <end position="27"/>
    </location>
</feature>
<dbReference type="InterPro" id="IPR005735">
    <property type="entry name" value="Znf_LSD1"/>
</dbReference>
<dbReference type="GO" id="GO:0005737">
    <property type="term" value="C:cytoplasm"/>
    <property type="evidence" value="ECO:0007669"/>
    <property type="project" value="TreeGrafter"/>
</dbReference>
<evidence type="ECO:0000259" key="2">
    <source>
        <dbReference type="Pfam" id="PF00656"/>
    </source>
</evidence>
<reference evidence="4" key="1">
    <citation type="submission" date="2023-07" db="EMBL/GenBank/DDBJ databases">
        <title>A chromosome-level genome assembly of Lolium multiflorum.</title>
        <authorList>
            <person name="Chen Y."/>
            <person name="Copetti D."/>
            <person name="Kolliker R."/>
            <person name="Studer B."/>
        </authorList>
    </citation>
    <scope>NUCLEOTIDE SEQUENCE</scope>
    <source>
        <strain evidence="4">02402/16</strain>
        <tissue evidence="4">Leaf</tissue>
    </source>
</reference>
<dbReference type="SUPFAM" id="SSF52129">
    <property type="entry name" value="Caspase-like"/>
    <property type="match status" value="1"/>
</dbReference>
<evidence type="ECO:0000313" key="5">
    <source>
        <dbReference type="Proteomes" id="UP001231189"/>
    </source>
</evidence>
<dbReference type="InterPro" id="IPR050452">
    <property type="entry name" value="Metacaspase"/>
</dbReference>
<dbReference type="Gene3D" id="3.40.50.12660">
    <property type="match status" value="1"/>
</dbReference>
<comment type="caution">
    <text evidence="4">The sequence shown here is derived from an EMBL/GenBank/DDBJ whole genome shotgun (WGS) entry which is preliminary data.</text>
</comment>
<dbReference type="GO" id="GO:0006508">
    <property type="term" value="P:proteolysis"/>
    <property type="evidence" value="ECO:0007669"/>
    <property type="project" value="InterPro"/>
</dbReference>
<dbReference type="Pfam" id="PF06943">
    <property type="entry name" value="zf-LSD1"/>
    <property type="match status" value="1"/>
</dbReference>
<sequence length="359" mass="39152">MECGQCGARFAVPQGASTVQCAHCHGVTRVERHGAVGFVRDIVTNIAGGRRTRPQLPAGPRRFSGVGYPIVHGHKRALLVGINYTGTEDELQGPINDVNCMKFLLTLKYGFPSDCILVLTDEERNPNRRPTKSNILLAMRWLVYGCSSGDSLVFHFSGHGTQVDDQDGDELDGKDEAICPLDGDLNGYIRDDEINEAIVRPLVHGVTLHAIIDACRSGTVLDLSNLWQKNKYGKFQWVDQNARTGAWKSTSGGHAILISGCAEDDDSQDGVGDDTMVMGALTYSFFAAAWSAHRPLTYGQLLSKTRAIIADCNSDSQSHCNLPAAIAPLVRNVVNFSGVQEPQLSSSDKFDINRRTFML</sequence>
<protein>
    <submittedName>
        <fullName evidence="4">Uncharacterized protein</fullName>
    </submittedName>
</protein>
<evidence type="ECO:0000259" key="3">
    <source>
        <dbReference type="Pfam" id="PF06943"/>
    </source>
</evidence>
<dbReference type="NCBIfam" id="TIGR01053">
    <property type="entry name" value="LSD1"/>
    <property type="match status" value="1"/>
</dbReference>
<proteinExistence type="inferred from homology"/>
<evidence type="ECO:0000256" key="1">
    <source>
        <dbReference type="ARBA" id="ARBA00009005"/>
    </source>
</evidence>
<dbReference type="EMBL" id="JAUUTY010000004">
    <property type="protein sequence ID" value="KAK1649739.1"/>
    <property type="molecule type" value="Genomic_DNA"/>
</dbReference>
<feature type="domain" description="Peptidase C14 caspase" evidence="2">
    <location>
        <begin position="75"/>
        <end position="346"/>
    </location>
</feature>
<dbReference type="InterPro" id="IPR029030">
    <property type="entry name" value="Caspase-like_dom_sf"/>
</dbReference>
<evidence type="ECO:0000313" key="4">
    <source>
        <dbReference type="EMBL" id="KAK1649739.1"/>
    </source>
</evidence>
<name>A0AAD8SD11_LOLMU</name>